<dbReference type="PANTHER" id="PTHR47637:SF1">
    <property type="entry name" value="CHAPERONE SURA"/>
    <property type="match status" value="1"/>
</dbReference>
<name>A0ABX2QAK9_9HYPH</name>
<evidence type="ECO:0000313" key="4">
    <source>
        <dbReference type="Proteomes" id="UP000659172"/>
    </source>
</evidence>
<comment type="caution">
    <text evidence="3">The sequence shown here is derived from an EMBL/GenBank/DDBJ whole genome shotgun (WGS) entry which is preliminary data.</text>
</comment>
<feature type="region of interest" description="Disordered" evidence="2">
    <location>
        <begin position="287"/>
        <end position="315"/>
    </location>
</feature>
<dbReference type="GO" id="GO:0016853">
    <property type="term" value="F:isomerase activity"/>
    <property type="evidence" value="ECO:0007669"/>
    <property type="project" value="UniProtKB-KW"/>
</dbReference>
<dbReference type="Gene3D" id="1.10.4030.10">
    <property type="entry name" value="Porin chaperone SurA, peptide-binding domain"/>
    <property type="match status" value="1"/>
</dbReference>
<keyword evidence="1" id="KW-0732">Signal</keyword>
<dbReference type="SUPFAM" id="SSF109998">
    <property type="entry name" value="Triger factor/SurA peptide-binding domain-like"/>
    <property type="match status" value="1"/>
</dbReference>
<dbReference type="PANTHER" id="PTHR47637">
    <property type="entry name" value="CHAPERONE SURA"/>
    <property type="match status" value="1"/>
</dbReference>
<dbReference type="InterPro" id="IPR027304">
    <property type="entry name" value="Trigger_fact/SurA_dom_sf"/>
</dbReference>
<reference evidence="3 4" key="1">
    <citation type="submission" date="2020-06" db="EMBL/GenBank/DDBJ databases">
        <title>Rhizobium sp.nov. isolated from the tomato plant.</title>
        <authorList>
            <person name="Thin K.K."/>
            <person name="Zhang X."/>
            <person name="He S."/>
        </authorList>
    </citation>
    <scope>NUCLEOTIDE SEQUENCE [LARGE SCALE GENOMIC DNA]</scope>
    <source>
        <strain evidence="3 4">DBTS2</strain>
    </source>
</reference>
<gene>
    <name evidence="3" type="ORF">HV823_03695</name>
</gene>
<keyword evidence="4" id="KW-1185">Reference proteome</keyword>
<dbReference type="Proteomes" id="UP000659172">
    <property type="component" value="Unassembled WGS sequence"/>
</dbReference>
<feature type="compositionally biased region" description="Basic and acidic residues" evidence="2">
    <location>
        <begin position="287"/>
        <end position="308"/>
    </location>
</feature>
<accession>A0ABX2QAK9</accession>
<evidence type="ECO:0000256" key="1">
    <source>
        <dbReference type="ARBA" id="ARBA00022729"/>
    </source>
</evidence>
<evidence type="ECO:0000313" key="3">
    <source>
        <dbReference type="EMBL" id="NVP54356.1"/>
    </source>
</evidence>
<evidence type="ECO:0000256" key="2">
    <source>
        <dbReference type="SAM" id="MobiDB-lite"/>
    </source>
</evidence>
<dbReference type="RefSeq" id="WP_176948384.1">
    <property type="nucleotide sequence ID" value="NZ_JABXYK010000002.1"/>
</dbReference>
<protein>
    <submittedName>
        <fullName evidence="3">Peptidylprolyl isomerase</fullName>
    </submittedName>
</protein>
<proteinExistence type="predicted"/>
<sequence length="315" mass="34537">MEMTRKMSLMRAIALGTAIFVGSVASGVPIVSPAVAATGVEAVVNGTAITSGDVQRRMAFLRLQKSKATKDIAREQLIDETLKRSEIARLRMSVSTSDVDASYARFASGNKLTTDQLGQILDRAGVGADHFKQYIAVQMSWPRVVNARYGNSAGGKSLVERMQERGGDKPSTTEYFLQQVIFVVPASRRNAIIGKRKAEAEASRSKYPGCEDAKIFAATMHDVSIRELGRVLAPQLPEDWKPLIEKAKGNTTETRVTERGVEYLGICKTRQVNDDMAAEMVFRAEELGKGGDKPDDGNSKKYVDELRSKAQITMR</sequence>
<dbReference type="EMBL" id="JABXYK010000002">
    <property type="protein sequence ID" value="NVP54356.1"/>
    <property type="molecule type" value="Genomic_DNA"/>
</dbReference>
<keyword evidence="3" id="KW-0413">Isomerase</keyword>
<dbReference type="Pfam" id="PF13624">
    <property type="entry name" value="SurA_N_3"/>
    <property type="match status" value="1"/>
</dbReference>
<organism evidence="3 4">
    <name type="scientific">Mycoplana rhizolycopersici</name>
    <dbReference type="NCBI Taxonomy" id="2746702"/>
    <lineage>
        <taxon>Bacteria</taxon>
        <taxon>Pseudomonadati</taxon>
        <taxon>Pseudomonadota</taxon>
        <taxon>Alphaproteobacteria</taxon>
        <taxon>Hyphomicrobiales</taxon>
        <taxon>Rhizobiaceae</taxon>
        <taxon>Mycoplana</taxon>
    </lineage>
</organism>
<dbReference type="InterPro" id="IPR050280">
    <property type="entry name" value="OMP_Chaperone_SurA"/>
</dbReference>